<dbReference type="InterPro" id="IPR005467">
    <property type="entry name" value="His_kinase_dom"/>
</dbReference>
<dbReference type="Pfam" id="PF00512">
    <property type="entry name" value="HisKA"/>
    <property type="match status" value="1"/>
</dbReference>
<protein>
    <recommendedName>
        <fullName evidence="2">histidine kinase</fullName>
        <ecNumber evidence="2">2.7.13.3</ecNumber>
    </recommendedName>
</protein>
<dbReference type="Gene3D" id="1.10.287.130">
    <property type="match status" value="1"/>
</dbReference>
<keyword evidence="6" id="KW-1133">Transmembrane helix</keyword>
<dbReference type="InterPro" id="IPR000014">
    <property type="entry name" value="PAS"/>
</dbReference>
<dbReference type="InterPro" id="IPR003594">
    <property type="entry name" value="HATPase_dom"/>
</dbReference>
<evidence type="ECO:0000313" key="9">
    <source>
        <dbReference type="Proteomes" id="UP000541347"/>
    </source>
</evidence>
<dbReference type="CDD" id="cd00130">
    <property type="entry name" value="PAS"/>
    <property type="match status" value="1"/>
</dbReference>
<dbReference type="SUPFAM" id="SSF55874">
    <property type="entry name" value="ATPase domain of HSP90 chaperone/DNA topoisomerase II/histidine kinase"/>
    <property type="match status" value="1"/>
</dbReference>
<keyword evidence="6" id="KW-0812">Transmembrane</keyword>
<comment type="catalytic activity">
    <reaction evidence="1">
        <text>ATP + protein L-histidine = ADP + protein N-phospho-L-histidine.</text>
        <dbReference type="EC" id="2.7.13.3"/>
    </reaction>
</comment>
<gene>
    <name evidence="8" type="ORF">GWI71_04410</name>
</gene>
<comment type="caution">
    <text evidence="8">The sequence shown here is derived from an EMBL/GenBank/DDBJ whole genome shotgun (WGS) entry which is preliminary data.</text>
</comment>
<evidence type="ECO:0000256" key="1">
    <source>
        <dbReference type="ARBA" id="ARBA00000085"/>
    </source>
</evidence>
<organism evidence="8 9">
    <name type="scientific">Pannonibacter tanglangensis</name>
    <dbReference type="NCBI Taxonomy" id="2750084"/>
    <lineage>
        <taxon>Bacteria</taxon>
        <taxon>Pseudomonadati</taxon>
        <taxon>Pseudomonadota</taxon>
        <taxon>Alphaproteobacteria</taxon>
        <taxon>Hyphomicrobiales</taxon>
        <taxon>Stappiaceae</taxon>
        <taxon>Pannonibacter</taxon>
    </lineage>
</organism>
<name>A0ABW9ZDJ7_9HYPH</name>
<dbReference type="InterPro" id="IPR003661">
    <property type="entry name" value="HisK_dim/P_dom"/>
</dbReference>
<dbReference type="EC" id="2.7.13.3" evidence="2"/>
<feature type="transmembrane region" description="Helical" evidence="6">
    <location>
        <begin position="95"/>
        <end position="122"/>
    </location>
</feature>
<evidence type="ECO:0000259" key="7">
    <source>
        <dbReference type="PROSITE" id="PS50109"/>
    </source>
</evidence>
<dbReference type="Gene3D" id="3.30.450.20">
    <property type="entry name" value="PAS domain"/>
    <property type="match status" value="1"/>
</dbReference>
<dbReference type="SMART" id="SM00388">
    <property type="entry name" value="HisKA"/>
    <property type="match status" value="1"/>
</dbReference>
<evidence type="ECO:0000256" key="6">
    <source>
        <dbReference type="SAM" id="Phobius"/>
    </source>
</evidence>
<dbReference type="PANTHER" id="PTHR43047">
    <property type="entry name" value="TWO-COMPONENT HISTIDINE PROTEIN KINASE"/>
    <property type="match status" value="1"/>
</dbReference>
<dbReference type="Gene3D" id="3.30.565.10">
    <property type="entry name" value="Histidine kinase-like ATPase, C-terminal domain"/>
    <property type="match status" value="1"/>
</dbReference>
<evidence type="ECO:0000256" key="2">
    <source>
        <dbReference type="ARBA" id="ARBA00012438"/>
    </source>
</evidence>
<dbReference type="InterPro" id="IPR035965">
    <property type="entry name" value="PAS-like_dom_sf"/>
</dbReference>
<feature type="transmembrane region" description="Helical" evidence="6">
    <location>
        <begin position="62"/>
        <end position="83"/>
    </location>
</feature>
<dbReference type="CDD" id="cd00082">
    <property type="entry name" value="HisKA"/>
    <property type="match status" value="1"/>
</dbReference>
<keyword evidence="9" id="KW-1185">Reference proteome</keyword>
<evidence type="ECO:0000256" key="3">
    <source>
        <dbReference type="ARBA" id="ARBA00022553"/>
    </source>
</evidence>
<dbReference type="GO" id="GO:0016301">
    <property type="term" value="F:kinase activity"/>
    <property type="evidence" value="ECO:0007669"/>
    <property type="project" value="UniProtKB-KW"/>
</dbReference>
<evidence type="ECO:0000256" key="4">
    <source>
        <dbReference type="ARBA" id="ARBA00022679"/>
    </source>
</evidence>
<keyword evidence="6" id="KW-0472">Membrane</keyword>
<dbReference type="EMBL" id="JAABLP010000001">
    <property type="protein sequence ID" value="NBN62918.1"/>
    <property type="molecule type" value="Genomic_DNA"/>
</dbReference>
<keyword evidence="5 8" id="KW-0418">Kinase</keyword>
<dbReference type="CDD" id="cd00075">
    <property type="entry name" value="HATPase"/>
    <property type="match status" value="1"/>
</dbReference>
<dbReference type="PANTHER" id="PTHR43047:SF72">
    <property type="entry name" value="OSMOSENSING HISTIDINE PROTEIN KINASE SLN1"/>
    <property type="match status" value="1"/>
</dbReference>
<keyword evidence="3" id="KW-0597">Phosphoprotein</keyword>
<accession>A0ABW9ZDJ7</accession>
<dbReference type="InterPro" id="IPR036097">
    <property type="entry name" value="HisK_dim/P_sf"/>
</dbReference>
<reference evidence="8 9" key="1">
    <citation type="submission" date="2020-01" db="EMBL/GenBank/DDBJ databases">
        <authorList>
            <person name="Peng S.Y."/>
            <person name="Li J."/>
            <person name="Wang M."/>
            <person name="Wang L."/>
            <person name="Wang C.Q."/>
            <person name="Wang J.R."/>
        </authorList>
    </citation>
    <scope>NUCLEOTIDE SEQUENCE [LARGE SCALE GENOMIC DNA]</scope>
    <source>
        <strain evidence="8 9">XCT-34</strain>
    </source>
</reference>
<dbReference type="Proteomes" id="UP000541347">
    <property type="component" value="Unassembled WGS sequence"/>
</dbReference>
<dbReference type="SUPFAM" id="SSF55785">
    <property type="entry name" value="PYP-like sensor domain (PAS domain)"/>
    <property type="match status" value="1"/>
</dbReference>
<sequence>MSKVLTVFGQTICRFIEGLVHPSAMADPLRAPRHAAFITASLIAGSAALILLPLHLALAGPASLPLTLALAWGLAQWPLALFLSRTGYLGLAQAASAALFALFIGAICALTGGVASFALLWLLLPPLEAALSGDRRAVLWVTTLCVLEAALLASMAPISGASPLSVMAVSPEAALAISTAGGLAYAALLALRFAWDQRRGDTLLADREHDLRLVCDTLGDLVLRLGEGGDVTSLTGPSETVVGVPARALQRQGLFQRLHVADRPAYLKTVSDAQRGLDPARLDIRLRTGTAQPGQAGVADYRWLDLSCRRLPDGQVVAVLRDASQRKLEDERIALARSAAEAESAAKSRMLATVSHELRTPLNAIIGFSDLLRASPAMLADERRKREYVELIHESGTHLLEVVEGLLDVSRIETGHYDLTIAPFDLTACLESCRHMLAAEAAQRRVTIRTEICSGLSAFPADRRACRQIVLNLLSNAIKFSADGGEVVLAARLTGEAVELSVRDAGVGMDADTLARIGEPYFRAAPSGTTGTGLGLSVVKALTELHGGSLRIDSRKGMGTEVSVTLPLAASRPTEPERAASGLKTVA</sequence>
<dbReference type="PRINTS" id="PR00344">
    <property type="entry name" value="BCTRLSENSOR"/>
</dbReference>
<dbReference type="PROSITE" id="PS50109">
    <property type="entry name" value="HIS_KIN"/>
    <property type="match status" value="1"/>
</dbReference>
<feature type="transmembrane region" description="Helical" evidence="6">
    <location>
        <begin position="35"/>
        <end position="56"/>
    </location>
</feature>
<keyword evidence="4" id="KW-0808">Transferase</keyword>
<evidence type="ECO:0000256" key="5">
    <source>
        <dbReference type="ARBA" id="ARBA00022777"/>
    </source>
</evidence>
<evidence type="ECO:0000313" key="8">
    <source>
        <dbReference type="EMBL" id="NBN62918.1"/>
    </source>
</evidence>
<dbReference type="SUPFAM" id="SSF47384">
    <property type="entry name" value="Homodimeric domain of signal transducing histidine kinase"/>
    <property type="match status" value="1"/>
</dbReference>
<dbReference type="InterPro" id="IPR004358">
    <property type="entry name" value="Sig_transdc_His_kin-like_C"/>
</dbReference>
<feature type="transmembrane region" description="Helical" evidence="6">
    <location>
        <begin position="137"/>
        <end position="161"/>
    </location>
</feature>
<feature type="transmembrane region" description="Helical" evidence="6">
    <location>
        <begin position="173"/>
        <end position="195"/>
    </location>
</feature>
<dbReference type="SMART" id="SM00387">
    <property type="entry name" value="HATPase_c"/>
    <property type="match status" value="1"/>
</dbReference>
<dbReference type="RefSeq" id="WP_161674266.1">
    <property type="nucleotide sequence ID" value="NZ_JAABLP010000001.1"/>
</dbReference>
<proteinExistence type="predicted"/>
<dbReference type="InterPro" id="IPR036890">
    <property type="entry name" value="HATPase_C_sf"/>
</dbReference>
<feature type="domain" description="Histidine kinase" evidence="7">
    <location>
        <begin position="353"/>
        <end position="570"/>
    </location>
</feature>
<dbReference type="Pfam" id="PF02518">
    <property type="entry name" value="HATPase_c"/>
    <property type="match status" value="1"/>
</dbReference>